<dbReference type="EC" id="2.7.7.7" evidence="1"/>
<dbReference type="OrthoDB" id="10060449at2759"/>
<dbReference type="GO" id="GO:0006287">
    <property type="term" value="P:base-excision repair, gap-filling"/>
    <property type="evidence" value="ECO:0007669"/>
    <property type="project" value="TreeGrafter"/>
</dbReference>
<dbReference type="GO" id="GO:0008310">
    <property type="term" value="F:single-stranded DNA 3'-5' DNA exonuclease activity"/>
    <property type="evidence" value="ECO:0007669"/>
    <property type="project" value="TreeGrafter"/>
</dbReference>
<keyword evidence="1" id="KW-0239">DNA-directed DNA polymerase</keyword>
<comment type="cofactor">
    <cofactor evidence="1">
        <name>[4Fe-4S] cluster</name>
        <dbReference type="ChEBI" id="CHEBI:49883"/>
    </cofactor>
</comment>
<keyword evidence="1" id="KW-0004">4Fe-4S</keyword>
<comment type="caution">
    <text evidence="2">The sequence shown here is derived from an EMBL/GenBank/DDBJ whole genome shotgun (WGS) entry which is preliminary data.</text>
</comment>
<dbReference type="GO" id="GO:0008270">
    <property type="term" value="F:zinc ion binding"/>
    <property type="evidence" value="ECO:0007669"/>
    <property type="project" value="UniProtKB-KW"/>
</dbReference>
<keyword evidence="1" id="KW-0235">DNA replication</keyword>
<evidence type="ECO:0000313" key="2">
    <source>
        <dbReference type="EMBL" id="VEL26161.1"/>
    </source>
</evidence>
<comment type="subcellular location">
    <subcellularLocation>
        <location evidence="1">Nucleus</location>
    </subcellularLocation>
</comment>
<dbReference type="GO" id="GO:0003677">
    <property type="term" value="F:DNA binding"/>
    <property type="evidence" value="ECO:0007669"/>
    <property type="project" value="UniProtKB-KW"/>
</dbReference>
<dbReference type="AlphaFoldDB" id="A0A448X209"/>
<proteinExistence type="inferred from homology"/>
<dbReference type="GO" id="GO:0000278">
    <property type="term" value="P:mitotic cell cycle"/>
    <property type="evidence" value="ECO:0007669"/>
    <property type="project" value="TreeGrafter"/>
</dbReference>
<accession>A0A448X209</accession>
<keyword evidence="1" id="KW-0539">Nucleus</keyword>
<reference evidence="2" key="1">
    <citation type="submission" date="2018-11" db="EMBL/GenBank/DDBJ databases">
        <authorList>
            <consortium name="Pathogen Informatics"/>
        </authorList>
    </citation>
    <scope>NUCLEOTIDE SEQUENCE</scope>
</reference>
<dbReference type="GO" id="GO:0051539">
    <property type="term" value="F:4 iron, 4 sulfur cluster binding"/>
    <property type="evidence" value="ECO:0007669"/>
    <property type="project" value="UniProtKB-KW"/>
</dbReference>
<keyword evidence="1" id="KW-0479">Metal-binding</keyword>
<comment type="similarity">
    <text evidence="1">Belongs to the DNA polymerase type-B family.</text>
</comment>
<sequence>MTNESAAYLRQSRELHQPERLINAKKLQYNITVSKNFFELDNNEQAAVEKRRLTEFCRRAYKRIHQTRIEERNAMICQRENSFYVDTVRAFRDRRYKFKGLTKVPYG</sequence>
<dbReference type="GO" id="GO:0008622">
    <property type="term" value="C:epsilon DNA polymerase complex"/>
    <property type="evidence" value="ECO:0007669"/>
    <property type="project" value="InterPro"/>
</dbReference>
<dbReference type="GO" id="GO:0045004">
    <property type="term" value="P:DNA replication proofreading"/>
    <property type="evidence" value="ECO:0007669"/>
    <property type="project" value="TreeGrafter"/>
</dbReference>
<dbReference type="GO" id="GO:0006297">
    <property type="term" value="P:nucleotide-excision repair, DNA gap filling"/>
    <property type="evidence" value="ECO:0007669"/>
    <property type="project" value="TreeGrafter"/>
</dbReference>
<organism evidence="2 3">
    <name type="scientific">Protopolystoma xenopodis</name>
    <dbReference type="NCBI Taxonomy" id="117903"/>
    <lineage>
        <taxon>Eukaryota</taxon>
        <taxon>Metazoa</taxon>
        <taxon>Spiralia</taxon>
        <taxon>Lophotrochozoa</taxon>
        <taxon>Platyhelminthes</taxon>
        <taxon>Monogenea</taxon>
        <taxon>Polyopisthocotylea</taxon>
        <taxon>Polystomatidea</taxon>
        <taxon>Polystomatidae</taxon>
        <taxon>Protopolystoma</taxon>
    </lineage>
</organism>
<keyword evidence="1" id="KW-0411">Iron-sulfur</keyword>
<dbReference type="EMBL" id="CAAALY010078441">
    <property type="protein sequence ID" value="VEL26161.1"/>
    <property type="molecule type" value="Genomic_DNA"/>
</dbReference>
<evidence type="ECO:0000256" key="1">
    <source>
        <dbReference type="RuleBase" id="RU365029"/>
    </source>
</evidence>
<dbReference type="PANTHER" id="PTHR10670:SF0">
    <property type="entry name" value="DNA POLYMERASE EPSILON CATALYTIC SUBUNIT A"/>
    <property type="match status" value="1"/>
</dbReference>
<dbReference type="PANTHER" id="PTHR10670">
    <property type="entry name" value="DNA POLYMERASE EPSILON CATALYTIC SUBUNIT A"/>
    <property type="match status" value="1"/>
</dbReference>
<keyword evidence="3" id="KW-1185">Reference proteome</keyword>
<name>A0A448X209_9PLAT</name>
<keyword evidence="1" id="KW-0863">Zinc-finger</keyword>
<keyword evidence="1" id="KW-0238">DNA-binding</keyword>
<comment type="catalytic activity">
    <reaction evidence="1">
        <text>DNA(n) + a 2'-deoxyribonucleoside 5'-triphosphate = DNA(n+1) + diphosphate</text>
        <dbReference type="Rhea" id="RHEA:22508"/>
        <dbReference type="Rhea" id="RHEA-COMP:17339"/>
        <dbReference type="Rhea" id="RHEA-COMP:17340"/>
        <dbReference type="ChEBI" id="CHEBI:33019"/>
        <dbReference type="ChEBI" id="CHEBI:61560"/>
        <dbReference type="ChEBI" id="CHEBI:173112"/>
        <dbReference type="EC" id="2.7.7.7"/>
    </reaction>
</comment>
<evidence type="ECO:0000313" key="3">
    <source>
        <dbReference type="Proteomes" id="UP000784294"/>
    </source>
</evidence>
<protein>
    <recommendedName>
        <fullName evidence="1">DNA polymerase epsilon catalytic subunit</fullName>
        <ecNumber evidence="1">2.7.7.7</ecNumber>
    </recommendedName>
</protein>
<keyword evidence="1" id="KW-0548">Nucleotidyltransferase</keyword>
<gene>
    <name evidence="2" type="ORF">PXEA_LOCUS19601</name>
</gene>
<dbReference type="GO" id="GO:0006272">
    <property type="term" value="P:leading strand elongation"/>
    <property type="evidence" value="ECO:0007669"/>
    <property type="project" value="TreeGrafter"/>
</dbReference>
<keyword evidence="1" id="KW-0862">Zinc</keyword>
<dbReference type="GO" id="GO:0003887">
    <property type="term" value="F:DNA-directed DNA polymerase activity"/>
    <property type="evidence" value="ECO:0007669"/>
    <property type="project" value="UniProtKB-KW"/>
</dbReference>
<dbReference type="InterPro" id="IPR029703">
    <property type="entry name" value="POL2"/>
</dbReference>
<keyword evidence="1" id="KW-0808">Transferase</keyword>
<keyword evidence="1" id="KW-0408">Iron</keyword>
<dbReference type="Proteomes" id="UP000784294">
    <property type="component" value="Unassembled WGS sequence"/>
</dbReference>
<comment type="function">
    <text evidence="1">DNA polymerase II participates in chromosomal DNA replication.</text>
</comment>